<dbReference type="Proteomes" id="UP001597124">
    <property type="component" value="Unassembled WGS sequence"/>
</dbReference>
<accession>A0ABW3BYQ6</accession>
<dbReference type="RefSeq" id="WP_381485973.1">
    <property type="nucleotide sequence ID" value="NZ_JBHTIK010000002.1"/>
</dbReference>
<sequence length="81" mass="8724">MEVIPGSRFVGTTFLSARVASYYAWARAPGELYRGEYSSSLVSVDANTGSVRCAWSATEADPVREVIASFYPLHTGESLGT</sequence>
<keyword evidence="2" id="KW-1185">Reference proteome</keyword>
<dbReference type="EMBL" id="JBHTIK010000002">
    <property type="protein sequence ID" value="MFD0847266.1"/>
    <property type="molecule type" value="Genomic_DNA"/>
</dbReference>
<name>A0ABW3BYQ6_SPHXN</name>
<evidence type="ECO:0000313" key="2">
    <source>
        <dbReference type="Proteomes" id="UP001597124"/>
    </source>
</evidence>
<evidence type="ECO:0000313" key="1">
    <source>
        <dbReference type="EMBL" id="MFD0847266.1"/>
    </source>
</evidence>
<proteinExistence type="predicted"/>
<gene>
    <name evidence="1" type="ORF">ACFQ00_02935</name>
</gene>
<protein>
    <submittedName>
        <fullName evidence="1">Uncharacterized protein</fullName>
    </submittedName>
</protein>
<reference evidence="2" key="1">
    <citation type="journal article" date="2019" name="Int. J. Syst. Evol. Microbiol.">
        <title>The Global Catalogue of Microorganisms (GCM) 10K type strain sequencing project: providing services to taxonomists for standard genome sequencing and annotation.</title>
        <authorList>
            <consortium name="The Broad Institute Genomics Platform"/>
            <consortium name="The Broad Institute Genome Sequencing Center for Infectious Disease"/>
            <person name="Wu L."/>
            <person name="Ma J."/>
        </authorList>
    </citation>
    <scope>NUCLEOTIDE SEQUENCE [LARGE SCALE GENOMIC DNA]</scope>
    <source>
        <strain evidence="2">CCUG 52537</strain>
    </source>
</reference>
<comment type="caution">
    <text evidence="1">The sequence shown here is derived from an EMBL/GenBank/DDBJ whole genome shotgun (WGS) entry which is preliminary data.</text>
</comment>
<organism evidence="1 2">
    <name type="scientific">Sphingosinicella xenopeptidilytica</name>
    <dbReference type="NCBI Taxonomy" id="364098"/>
    <lineage>
        <taxon>Bacteria</taxon>
        <taxon>Pseudomonadati</taxon>
        <taxon>Pseudomonadota</taxon>
        <taxon>Alphaproteobacteria</taxon>
        <taxon>Sphingomonadales</taxon>
        <taxon>Sphingosinicellaceae</taxon>
        <taxon>Sphingosinicella</taxon>
    </lineage>
</organism>